<keyword evidence="2" id="KW-1185">Reference proteome</keyword>
<accession>A0AAE7WM14</accession>
<reference evidence="1 2" key="1">
    <citation type="submission" date="2021-06" db="EMBL/GenBank/DDBJ databases">
        <title>Complete genome sequence of Stenotrophomonas maltophilia phage Ptah.</title>
        <authorList>
            <person name="Berg A."/>
            <person name="Tate N."/>
            <person name="Clark J."/>
            <person name="Le T."/>
            <person name="Liu M."/>
            <person name="Burrowes B."/>
        </authorList>
    </citation>
    <scope>NUCLEOTIDE SEQUENCE [LARGE SCALE GENOMIC DNA]</scope>
</reference>
<name>A0AAE7WM14_9CAUD</name>
<organism evidence="1 2">
    <name type="scientific">Stenotrophomonas phage Ptah</name>
    <dbReference type="NCBI Taxonomy" id="2859657"/>
    <lineage>
        <taxon>Viruses</taxon>
        <taxon>Duplodnaviria</taxon>
        <taxon>Heunggongvirae</taxon>
        <taxon>Uroviricota</taxon>
        <taxon>Caudoviricetes</taxon>
        <taxon>Autographivirales</taxon>
        <taxon>Autonotataviridae</taxon>
        <taxon>Gujervirinae</taxon>
        <taxon>Ponderosavirus</taxon>
        <taxon>Ponderosavirus ptah</taxon>
    </lineage>
</organism>
<evidence type="ECO:0000313" key="2">
    <source>
        <dbReference type="Proteomes" id="UP000827959"/>
    </source>
</evidence>
<evidence type="ECO:0000313" key="1">
    <source>
        <dbReference type="EMBL" id="QYW01739.1"/>
    </source>
</evidence>
<dbReference type="EMBL" id="MZ326854">
    <property type="protein sequence ID" value="QYW01739.1"/>
    <property type="molecule type" value="Genomic_DNA"/>
</dbReference>
<dbReference type="Proteomes" id="UP000827959">
    <property type="component" value="Segment"/>
</dbReference>
<sequence>MSIGALLLELGALYLAARVLFHIPEVPIN</sequence>
<proteinExistence type="predicted"/>
<gene>
    <name evidence="1" type="ORF">CPT_Ptah_024</name>
</gene>
<protein>
    <submittedName>
        <fullName evidence="1">Uncharacterized protein</fullName>
    </submittedName>
</protein>